<dbReference type="InterPro" id="IPR008254">
    <property type="entry name" value="Flavodoxin/NO_synth"/>
</dbReference>
<sequence>MQAALTTDPRRLLAALAVALLYAAFCLLVALRARRRHRAEAGEGAPALLVAHASQTGFAEDLARRSADALRAGAVAVRVAALGTLTAETLAAGRILFVVSTTGEGDAPDSAARFLRRVMAGRPDLSRLSFGILALGDSSYAQYCAFGRVLDAWLRQCGARPLFERIEVDDGEAGALRQWQAQLGHLVGTAALPDWEAAPFEEWRLVERRLLNPGSQGGPAFHLALEPIGGMPRWCAGDIAEVAPRNAPGEVEEFRRRLGLGAVAGLEERALPREPAAIAVLAGLPSEEVLRRLPPLPRRDYSIASLPEDGRLELLVRQARHPDGRLGLGSGWLTGHAPLGGHVALRLRSNRAFHPPEPGRPLVLIGNGTGLAGLRAHLRARRAAGERRNWLVFGERNRARDFFHAEEIESWRAEGWLQRLDLAFSRDGTGRVYVQERLREAAEELRRWVAEGAALYVCGSREGMAGGVQAALAEILGTESLDALTEAGRYRRDIY</sequence>
<dbReference type="InterPro" id="IPR017927">
    <property type="entry name" value="FAD-bd_FR_type"/>
</dbReference>
<dbReference type="PANTHER" id="PTHR19384">
    <property type="entry name" value="NITRIC OXIDE SYNTHASE-RELATED"/>
    <property type="match status" value="1"/>
</dbReference>
<dbReference type="Pfam" id="PF00258">
    <property type="entry name" value="Flavodoxin_1"/>
    <property type="match status" value="1"/>
</dbReference>
<accession>A0A4R4DI60</accession>
<keyword evidence="1" id="KW-0285">Flavoprotein</keyword>
<dbReference type="Proteomes" id="UP000295023">
    <property type="component" value="Unassembled WGS sequence"/>
</dbReference>
<reference evidence="8 9" key="1">
    <citation type="submission" date="2019-03" db="EMBL/GenBank/DDBJ databases">
        <title>Paracraurococcus aquatilis NE82 genome sequence.</title>
        <authorList>
            <person name="Zhao Y."/>
            <person name="Du Z."/>
        </authorList>
    </citation>
    <scope>NUCLEOTIDE SEQUENCE [LARGE SCALE GENOMIC DNA]</scope>
    <source>
        <strain evidence="8 9">NE82</strain>
    </source>
</reference>
<comment type="caution">
    <text evidence="8">The sequence shown here is derived from an EMBL/GenBank/DDBJ whole genome shotgun (WGS) entry which is preliminary data.</text>
</comment>
<keyword evidence="5" id="KW-0472">Membrane</keyword>
<keyword evidence="9" id="KW-1185">Reference proteome</keyword>
<evidence type="ECO:0000256" key="4">
    <source>
        <dbReference type="ARBA" id="ARBA00023797"/>
    </source>
</evidence>
<dbReference type="SUPFAM" id="SSF52343">
    <property type="entry name" value="Ferredoxin reductase-like, C-terminal NADP-linked domain"/>
    <property type="match status" value="1"/>
</dbReference>
<gene>
    <name evidence="8" type="ORF">EXY23_13780</name>
</gene>
<dbReference type="PROSITE" id="PS50902">
    <property type="entry name" value="FLAVODOXIN_LIKE"/>
    <property type="match status" value="1"/>
</dbReference>
<protein>
    <recommendedName>
        <fullName evidence="4">NADPH--hemoprotein reductase</fullName>
        <ecNumber evidence="4">1.6.2.4</ecNumber>
    </recommendedName>
</protein>
<name>A0A4R4DI60_9PROT</name>
<evidence type="ECO:0000313" key="8">
    <source>
        <dbReference type="EMBL" id="TCZ60840.1"/>
    </source>
</evidence>
<evidence type="ECO:0000313" key="9">
    <source>
        <dbReference type="Proteomes" id="UP000295023"/>
    </source>
</evidence>
<dbReference type="InterPro" id="IPR001709">
    <property type="entry name" value="Flavoprot_Pyr_Nucl_cyt_Rdtase"/>
</dbReference>
<dbReference type="Gene3D" id="3.40.50.360">
    <property type="match status" value="1"/>
</dbReference>
<dbReference type="InterPro" id="IPR001433">
    <property type="entry name" value="OxRdtase_FAD/NAD-bd"/>
</dbReference>
<dbReference type="PANTHER" id="PTHR19384:SF17">
    <property type="entry name" value="NADPH--CYTOCHROME P450 REDUCTASE"/>
    <property type="match status" value="1"/>
</dbReference>
<dbReference type="InterPro" id="IPR001094">
    <property type="entry name" value="Flavdoxin-like"/>
</dbReference>
<evidence type="ECO:0000259" key="6">
    <source>
        <dbReference type="PROSITE" id="PS50902"/>
    </source>
</evidence>
<keyword evidence="3" id="KW-0813">Transport</keyword>
<organism evidence="8 9">
    <name type="scientific">Roseicella aquatilis</name>
    <dbReference type="NCBI Taxonomy" id="2527868"/>
    <lineage>
        <taxon>Bacteria</taxon>
        <taxon>Pseudomonadati</taxon>
        <taxon>Pseudomonadota</taxon>
        <taxon>Alphaproteobacteria</taxon>
        <taxon>Acetobacterales</taxon>
        <taxon>Roseomonadaceae</taxon>
        <taxon>Roseicella</taxon>
    </lineage>
</organism>
<keyword evidence="3" id="KW-0249">Electron transport</keyword>
<dbReference type="PRINTS" id="PR00369">
    <property type="entry name" value="FLAVODOXIN"/>
</dbReference>
<dbReference type="SUPFAM" id="SSF52218">
    <property type="entry name" value="Flavoproteins"/>
    <property type="match status" value="1"/>
</dbReference>
<dbReference type="OrthoDB" id="9803192at2"/>
<dbReference type="RefSeq" id="WP_132290090.1">
    <property type="nucleotide sequence ID" value="NZ_SKBM01000012.1"/>
</dbReference>
<feature type="domain" description="Flavodoxin-like" evidence="6">
    <location>
        <begin position="48"/>
        <end position="184"/>
    </location>
</feature>
<evidence type="ECO:0000259" key="7">
    <source>
        <dbReference type="PROSITE" id="PS51384"/>
    </source>
</evidence>
<evidence type="ECO:0000256" key="5">
    <source>
        <dbReference type="SAM" id="Phobius"/>
    </source>
</evidence>
<dbReference type="GO" id="GO:0050660">
    <property type="term" value="F:flavin adenine dinucleotide binding"/>
    <property type="evidence" value="ECO:0007669"/>
    <property type="project" value="TreeGrafter"/>
</dbReference>
<dbReference type="InterPro" id="IPR017938">
    <property type="entry name" value="Riboflavin_synthase-like_b-brl"/>
</dbReference>
<keyword evidence="5" id="KW-0812">Transmembrane</keyword>
<dbReference type="GO" id="GO:0003958">
    <property type="term" value="F:NADPH-hemoprotein reductase activity"/>
    <property type="evidence" value="ECO:0007669"/>
    <property type="project" value="UniProtKB-EC"/>
</dbReference>
<dbReference type="Pfam" id="PF00175">
    <property type="entry name" value="NAD_binding_1"/>
    <property type="match status" value="1"/>
</dbReference>
<dbReference type="EC" id="1.6.2.4" evidence="4"/>
<dbReference type="EMBL" id="SKBM01000012">
    <property type="protein sequence ID" value="TCZ60840.1"/>
    <property type="molecule type" value="Genomic_DNA"/>
</dbReference>
<keyword evidence="5" id="KW-1133">Transmembrane helix</keyword>
<proteinExistence type="predicted"/>
<dbReference type="PRINTS" id="PR00371">
    <property type="entry name" value="FPNCR"/>
</dbReference>
<feature type="transmembrane region" description="Helical" evidence="5">
    <location>
        <begin position="12"/>
        <end position="31"/>
    </location>
</feature>
<dbReference type="GO" id="GO:0005829">
    <property type="term" value="C:cytosol"/>
    <property type="evidence" value="ECO:0007669"/>
    <property type="project" value="TreeGrafter"/>
</dbReference>
<dbReference type="InterPro" id="IPR029039">
    <property type="entry name" value="Flavoprotein-like_sf"/>
</dbReference>
<keyword evidence="2" id="KW-0288">FMN</keyword>
<evidence type="ECO:0000256" key="1">
    <source>
        <dbReference type="ARBA" id="ARBA00022630"/>
    </source>
</evidence>
<evidence type="ECO:0000256" key="2">
    <source>
        <dbReference type="ARBA" id="ARBA00022643"/>
    </source>
</evidence>
<dbReference type="PROSITE" id="PS51384">
    <property type="entry name" value="FAD_FR"/>
    <property type="match status" value="1"/>
</dbReference>
<evidence type="ECO:0000256" key="3">
    <source>
        <dbReference type="ARBA" id="ARBA00022982"/>
    </source>
</evidence>
<dbReference type="Gene3D" id="3.40.50.80">
    <property type="entry name" value="Nucleotide-binding domain of ferredoxin-NADP reductase (FNR) module"/>
    <property type="match status" value="1"/>
</dbReference>
<dbReference type="AlphaFoldDB" id="A0A4R4DI60"/>
<dbReference type="SUPFAM" id="SSF63380">
    <property type="entry name" value="Riboflavin synthase domain-like"/>
    <property type="match status" value="1"/>
</dbReference>
<dbReference type="GO" id="GO:0010181">
    <property type="term" value="F:FMN binding"/>
    <property type="evidence" value="ECO:0007669"/>
    <property type="project" value="InterPro"/>
</dbReference>
<dbReference type="CDD" id="cd06200">
    <property type="entry name" value="SiR_like1"/>
    <property type="match status" value="1"/>
</dbReference>
<dbReference type="InterPro" id="IPR039261">
    <property type="entry name" value="FNR_nucleotide-bd"/>
</dbReference>
<feature type="domain" description="FAD-binding FR-type" evidence="7">
    <location>
        <begin position="198"/>
        <end position="356"/>
    </location>
</feature>